<dbReference type="PRINTS" id="PR00146">
    <property type="entry name" value="DHPICSNTHASE"/>
</dbReference>
<dbReference type="KEGG" id="paqt:E8L99_01365"/>
<feature type="binding site" evidence="4">
    <location>
        <position position="53"/>
    </location>
    <ligand>
        <name>pyruvate</name>
        <dbReference type="ChEBI" id="CHEBI:15361"/>
    </ligand>
</feature>
<feature type="active site" description="Proton donor/acceptor" evidence="3">
    <location>
        <position position="146"/>
    </location>
</feature>
<dbReference type="AlphaFoldDB" id="A0A4D7QJL6"/>
<evidence type="ECO:0000256" key="3">
    <source>
        <dbReference type="PIRSR" id="PIRSR001365-1"/>
    </source>
</evidence>
<protein>
    <submittedName>
        <fullName evidence="5">Dihydrodipicolinate synthase family protein</fullName>
    </submittedName>
</protein>
<proteinExistence type="inferred from homology"/>
<dbReference type="RefSeq" id="WP_137097867.1">
    <property type="nucleotide sequence ID" value="NZ_CP039865.1"/>
</dbReference>
<evidence type="ECO:0000256" key="1">
    <source>
        <dbReference type="ARBA" id="ARBA00023239"/>
    </source>
</evidence>
<name>A0A4D7QJL6_9HYPH</name>
<gene>
    <name evidence="5" type="ORF">E8L99_01365</name>
</gene>
<evidence type="ECO:0000256" key="4">
    <source>
        <dbReference type="PIRSR" id="PIRSR001365-2"/>
    </source>
</evidence>
<evidence type="ECO:0000313" key="6">
    <source>
        <dbReference type="Proteomes" id="UP000298588"/>
    </source>
</evidence>
<organism evidence="5 6">
    <name type="scientific">Phreatobacter aquaticus</name>
    <dbReference type="NCBI Taxonomy" id="2570229"/>
    <lineage>
        <taxon>Bacteria</taxon>
        <taxon>Pseudomonadati</taxon>
        <taxon>Pseudomonadota</taxon>
        <taxon>Alphaproteobacteria</taxon>
        <taxon>Hyphomicrobiales</taxon>
        <taxon>Phreatobacteraceae</taxon>
        <taxon>Phreatobacter</taxon>
    </lineage>
</organism>
<dbReference type="PANTHER" id="PTHR12128:SF67">
    <property type="entry name" value="BLR3884 PROTEIN"/>
    <property type="match status" value="1"/>
</dbReference>
<dbReference type="SMART" id="SM01130">
    <property type="entry name" value="DHDPS"/>
    <property type="match status" value="1"/>
</dbReference>
<keyword evidence="1 2" id="KW-0456">Lyase</keyword>
<feature type="binding site" evidence="4">
    <location>
        <position position="217"/>
    </location>
    <ligand>
        <name>pyruvate</name>
        <dbReference type="ChEBI" id="CHEBI:15361"/>
    </ligand>
</feature>
<dbReference type="PANTHER" id="PTHR12128">
    <property type="entry name" value="DIHYDRODIPICOLINATE SYNTHASE"/>
    <property type="match status" value="1"/>
</dbReference>
<feature type="active site" description="Schiff-base intermediate with substrate" evidence="3">
    <location>
        <position position="176"/>
    </location>
</feature>
<dbReference type="GO" id="GO:0008840">
    <property type="term" value="F:4-hydroxy-tetrahydrodipicolinate synthase activity"/>
    <property type="evidence" value="ECO:0007669"/>
    <property type="project" value="TreeGrafter"/>
</dbReference>
<dbReference type="InterPro" id="IPR013785">
    <property type="entry name" value="Aldolase_TIM"/>
</dbReference>
<dbReference type="OrthoDB" id="7157803at2"/>
<comment type="similarity">
    <text evidence="2">Belongs to the DapA family.</text>
</comment>
<accession>A0A4D7QJL6</accession>
<dbReference type="CDD" id="cd00408">
    <property type="entry name" value="DHDPS-like"/>
    <property type="match status" value="1"/>
</dbReference>
<evidence type="ECO:0000313" key="5">
    <source>
        <dbReference type="EMBL" id="QCK84532.1"/>
    </source>
</evidence>
<dbReference type="PIRSF" id="PIRSF001365">
    <property type="entry name" value="DHDPS"/>
    <property type="match status" value="1"/>
</dbReference>
<keyword evidence="6" id="KW-1185">Reference proteome</keyword>
<dbReference type="Pfam" id="PF00701">
    <property type="entry name" value="DHDPS"/>
    <property type="match status" value="1"/>
</dbReference>
<sequence>MAKTAATKDRIGLNCALSTPFGKGGEIDLVRLVAHAKWVLANGCDGITVFGTTGEGASIGVSERNRVFGALAANGFDMRKQVIAGASASALEDLLAQMRAAYDADCRAILLAPPYYFAGVGDDGLFAFFSDLFTRLGAQLRDVILYHIPGMTRVDISIGLVKRLAAAFPGAVIGVKDSNGKWEDTERRLTELKDMQILVGDERQLARAVRMGGSGSICGMANIAPDILRPLAIEGREDPRVIAMVDALLAYSFMSAIKAMIAARTGDAGWSVMRAPLAALGAKEAKALAAALGTIQSAKAG</sequence>
<dbReference type="SUPFAM" id="SSF51569">
    <property type="entry name" value="Aldolase"/>
    <property type="match status" value="1"/>
</dbReference>
<evidence type="ECO:0000256" key="2">
    <source>
        <dbReference type="PIRNR" id="PIRNR001365"/>
    </source>
</evidence>
<dbReference type="Gene3D" id="3.20.20.70">
    <property type="entry name" value="Aldolase class I"/>
    <property type="match status" value="1"/>
</dbReference>
<dbReference type="EMBL" id="CP039865">
    <property type="protein sequence ID" value="QCK84532.1"/>
    <property type="molecule type" value="Genomic_DNA"/>
</dbReference>
<reference evidence="5 6" key="1">
    <citation type="submission" date="2019-04" db="EMBL/GenBank/DDBJ databases">
        <title>Phreatobacter aquaticus sp. nov.</title>
        <authorList>
            <person name="Choi A."/>
            <person name="Baek K."/>
        </authorList>
    </citation>
    <scope>NUCLEOTIDE SEQUENCE [LARGE SCALE GENOMIC DNA]</scope>
    <source>
        <strain evidence="5 6">NMCR1094</strain>
    </source>
</reference>
<dbReference type="Proteomes" id="UP000298588">
    <property type="component" value="Chromosome"/>
</dbReference>
<dbReference type="InterPro" id="IPR002220">
    <property type="entry name" value="DapA-like"/>
</dbReference>